<gene>
    <name evidence="2" type="ORF">FJR47_06220</name>
</gene>
<protein>
    <recommendedName>
        <fullName evidence="4">Porin</fullName>
    </recommendedName>
</protein>
<keyword evidence="3" id="KW-1185">Reference proteome</keyword>
<evidence type="ECO:0000313" key="3">
    <source>
        <dbReference type="Proteomes" id="UP000326061"/>
    </source>
</evidence>
<dbReference type="InterPro" id="IPR023614">
    <property type="entry name" value="Porin_dom_sf"/>
</dbReference>
<name>A0AAJ4DMT2_9BACT</name>
<dbReference type="Proteomes" id="UP000326061">
    <property type="component" value="Chromosome"/>
</dbReference>
<keyword evidence="1" id="KW-0732">Signal</keyword>
<dbReference type="RefSeq" id="WP_152299586.1">
    <property type="nucleotide sequence ID" value="NZ_CP041166.1"/>
</dbReference>
<evidence type="ECO:0008006" key="4">
    <source>
        <dbReference type="Google" id="ProtNLM"/>
    </source>
</evidence>
<feature type="chain" id="PRO_5042499690" description="Porin" evidence="1">
    <location>
        <begin position="23"/>
        <end position="392"/>
    </location>
</feature>
<reference evidence="3" key="1">
    <citation type="submission" date="2019-06" db="EMBL/GenBank/DDBJ databases">
        <title>Sulfurimonas gotlandica sp. nov., a chemoautotrophic and psychrotolerant epsilonproteobacterium isolated from a pelagic redoxcline, and an emended description of the genus Sulfurimonas.</title>
        <authorList>
            <person name="Wang S."/>
            <person name="Jiang L."/>
            <person name="Shao Z."/>
        </authorList>
    </citation>
    <scope>NUCLEOTIDE SEQUENCE [LARGE SCALE GENOMIC DNA]</scope>
    <source>
        <strain evidence="3">1-1N</strain>
    </source>
</reference>
<dbReference type="EMBL" id="CP041166">
    <property type="protein sequence ID" value="QFR43523.1"/>
    <property type="molecule type" value="Genomic_DNA"/>
</dbReference>
<sequence length="392" mass="44938">MKIQNLPTKLILLSLLTFSAHSNEFDFQAFGTIGSVYNDNSNYIYRKDIFQKDGSSGDLSFETDTIIGLQSTFTINENYSILLQGIAKNDYDDKVRAKFDQGYLKFDSNENFILKLGRIRTPYYRNSENLNIGYSTLMIRESVEVYGQVPFSSYNGAQIIYSNLIDKYFYTIQAGYGKEELTVPIHSLNQKVDVEIDNLYTLNLTFGTTALQARVTYLNADITASNQDLNQLFKNLRISGLSALADQYEYKDKRSEYLSFGLFLDYKNFLFSTEYGQRKISSFFADTHGYSITLAYSFNKLIPFITYAQSEMDEATYDANTASDDLNTLLRAQNLAQTSKTVGIKYYINNNLDIKFQYEYVTPKGDFGSYHLSSLEKPQNLNVFSFAMDFIF</sequence>
<organism evidence="2 3">
    <name type="scientific">Sulfurimonas xiamenensis</name>
    <dbReference type="NCBI Taxonomy" id="2590021"/>
    <lineage>
        <taxon>Bacteria</taxon>
        <taxon>Pseudomonadati</taxon>
        <taxon>Campylobacterota</taxon>
        <taxon>Epsilonproteobacteria</taxon>
        <taxon>Campylobacterales</taxon>
        <taxon>Sulfurimonadaceae</taxon>
        <taxon>Sulfurimonas</taxon>
    </lineage>
</organism>
<dbReference type="SUPFAM" id="SSF56935">
    <property type="entry name" value="Porins"/>
    <property type="match status" value="1"/>
</dbReference>
<feature type="signal peptide" evidence="1">
    <location>
        <begin position="1"/>
        <end position="22"/>
    </location>
</feature>
<evidence type="ECO:0000313" key="2">
    <source>
        <dbReference type="EMBL" id="QFR43523.1"/>
    </source>
</evidence>
<accession>A0AAJ4DMT2</accession>
<dbReference type="KEGG" id="suln:FJR47_06220"/>
<proteinExistence type="predicted"/>
<dbReference type="AlphaFoldDB" id="A0AAJ4DMT2"/>
<evidence type="ECO:0000256" key="1">
    <source>
        <dbReference type="SAM" id="SignalP"/>
    </source>
</evidence>
<dbReference type="Gene3D" id="2.40.160.10">
    <property type="entry name" value="Porin"/>
    <property type="match status" value="1"/>
</dbReference>